<sequence length="612" mass="66856">MAVREADRVPLIGRHGRRDDLEAGMKEIVGESLARRLVEWGVDTVFGLPGDGINGLMEGFRRQRERLRFVLVHHEEAAAFMATGYAKATGRLGVCAATSGPGAIHLLNGLYDAKLDHVPVLALTGMQETSVLGTYYQQEVHLDRLYQDLAAYNLVITNPQQLPGVVDLAIRTALSRRTVAHLSFPNDIQVAVAGEDPYRHVGPGGPPSSLPTWSRPPLRPEQEDLARAAEVLSDGERVAMLVGVGARHAREEVLAVAERLASPIVKTLPGKFVVPDDHPLTTGGLGLLGTRPSEELMEECDTLLMVGTSFPYSTYLPAPGRARVVQIDVDPSLVGMRRPTEAPVAADARLALRELLPMLEPAADRSFLARYQRKMDAWRADMKALQDPSRDPIAPQYLMGCVDETASGDAILTCDSGTIATWAARHWTIRGGREFYLSGNLATMAPGLPYAIGMQHAFPGRQVIAFVGDGGFAMLMADFLTAVRHDLPIKVVINNNNSYGQILWEQIVLGYPEYAVRHRRPEADFSAWARGCGAFGVKISDPRELPGALRRAFSHDGPALVDCDVNPDEPPMPGRVKYEQAKAFTEAFLRGQPHKANILATVARDKFSELRP</sequence>
<evidence type="ECO:0000256" key="2">
    <source>
        <dbReference type="ARBA" id="ARBA00023052"/>
    </source>
</evidence>
<dbReference type="AlphaFoldDB" id="A0A917VU10"/>
<dbReference type="GO" id="GO:0003824">
    <property type="term" value="F:catalytic activity"/>
    <property type="evidence" value="ECO:0007669"/>
    <property type="project" value="InterPro"/>
</dbReference>
<dbReference type="InterPro" id="IPR047211">
    <property type="entry name" value="POXB-like"/>
</dbReference>
<dbReference type="InterPro" id="IPR047212">
    <property type="entry name" value="TPP_POXB-like"/>
</dbReference>
<dbReference type="CDD" id="cd02014">
    <property type="entry name" value="TPP_POX"/>
    <property type="match status" value="1"/>
</dbReference>
<evidence type="ECO:0000256" key="1">
    <source>
        <dbReference type="ARBA" id="ARBA00007812"/>
    </source>
</evidence>
<dbReference type="Proteomes" id="UP000645217">
    <property type="component" value="Unassembled WGS sequence"/>
</dbReference>
<dbReference type="Gene3D" id="3.40.50.970">
    <property type="match status" value="2"/>
</dbReference>
<dbReference type="Pfam" id="PF02775">
    <property type="entry name" value="TPP_enzyme_C"/>
    <property type="match status" value="1"/>
</dbReference>
<reference evidence="7" key="2">
    <citation type="submission" date="2020-09" db="EMBL/GenBank/DDBJ databases">
        <authorList>
            <person name="Sun Q."/>
            <person name="Ohkuma M."/>
        </authorList>
    </citation>
    <scope>NUCLEOTIDE SEQUENCE</scope>
    <source>
        <strain evidence="7">JCM 13064</strain>
    </source>
</reference>
<dbReference type="InterPro" id="IPR029035">
    <property type="entry name" value="DHS-like_NAD/FAD-binding_dom"/>
</dbReference>
<dbReference type="Pfam" id="PF00205">
    <property type="entry name" value="TPP_enzyme_M"/>
    <property type="match status" value="1"/>
</dbReference>
<evidence type="ECO:0000256" key="3">
    <source>
        <dbReference type="RuleBase" id="RU362132"/>
    </source>
</evidence>
<gene>
    <name evidence="7" type="ORF">GCM10007964_65120</name>
</gene>
<protein>
    <submittedName>
        <fullName evidence="7">Pyruvate oxidase</fullName>
    </submittedName>
</protein>
<dbReference type="SUPFAM" id="SSF52467">
    <property type="entry name" value="DHS-like NAD/FAD-binding domain"/>
    <property type="match status" value="1"/>
</dbReference>
<dbReference type="InterPro" id="IPR047210">
    <property type="entry name" value="TPP_PYR_POXB-like"/>
</dbReference>
<proteinExistence type="inferred from homology"/>
<dbReference type="EMBL" id="BMNT01000047">
    <property type="protein sequence ID" value="GGL14101.1"/>
    <property type="molecule type" value="Genomic_DNA"/>
</dbReference>
<name>A0A917VU10_9ACTN</name>
<feature type="domain" description="Thiamine pyrophosphate enzyme TPP-binding" evidence="5">
    <location>
        <begin position="415"/>
        <end position="563"/>
    </location>
</feature>
<dbReference type="Gene3D" id="3.40.50.1220">
    <property type="entry name" value="TPP-binding domain"/>
    <property type="match status" value="1"/>
</dbReference>
<dbReference type="PANTHER" id="PTHR42981">
    <property type="entry name" value="PYRUVATE DEHYDROGENASE [UBIQUINONE]"/>
    <property type="match status" value="1"/>
</dbReference>
<dbReference type="InterPro" id="IPR011766">
    <property type="entry name" value="TPP_enzyme_TPP-bd"/>
</dbReference>
<keyword evidence="2 3" id="KW-0786">Thiamine pyrophosphate</keyword>
<feature type="domain" description="Thiamine pyrophosphate enzyme central" evidence="4">
    <location>
        <begin position="225"/>
        <end position="355"/>
    </location>
</feature>
<evidence type="ECO:0000259" key="4">
    <source>
        <dbReference type="Pfam" id="PF00205"/>
    </source>
</evidence>
<dbReference type="Pfam" id="PF02776">
    <property type="entry name" value="TPP_enzyme_N"/>
    <property type="match status" value="1"/>
</dbReference>
<reference evidence="7" key="1">
    <citation type="journal article" date="2014" name="Int. J. Syst. Evol. Microbiol.">
        <title>Complete genome sequence of Corynebacterium casei LMG S-19264T (=DSM 44701T), isolated from a smear-ripened cheese.</title>
        <authorList>
            <consortium name="US DOE Joint Genome Institute (JGI-PGF)"/>
            <person name="Walter F."/>
            <person name="Albersmeier A."/>
            <person name="Kalinowski J."/>
            <person name="Ruckert C."/>
        </authorList>
    </citation>
    <scope>NUCLEOTIDE SEQUENCE</scope>
    <source>
        <strain evidence="7">JCM 13064</strain>
    </source>
</reference>
<dbReference type="InterPro" id="IPR012000">
    <property type="entry name" value="Thiamin_PyroP_enz_cen_dom"/>
</dbReference>
<keyword evidence="8" id="KW-1185">Reference proteome</keyword>
<evidence type="ECO:0000313" key="7">
    <source>
        <dbReference type="EMBL" id="GGL14101.1"/>
    </source>
</evidence>
<dbReference type="InterPro" id="IPR000399">
    <property type="entry name" value="TPP-bd_CS"/>
</dbReference>
<evidence type="ECO:0000313" key="8">
    <source>
        <dbReference type="Proteomes" id="UP000645217"/>
    </source>
</evidence>
<dbReference type="PANTHER" id="PTHR42981:SF2">
    <property type="entry name" value="PYRUVATE DEHYDROGENASE [UBIQUINONE]"/>
    <property type="match status" value="1"/>
</dbReference>
<dbReference type="GO" id="GO:0000287">
    <property type="term" value="F:magnesium ion binding"/>
    <property type="evidence" value="ECO:0007669"/>
    <property type="project" value="InterPro"/>
</dbReference>
<dbReference type="CDD" id="cd07039">
    <property type="entry name" value="TPP_PYR_POX"/>
    <property type="match status" value="1"/>
</dbReference>
<dbReference type="InterPro" id="IPR029061">
    <property type="entry name" value="THDP-binding"/>
</dbReference>
<comment type="similarity">
    <text evidence="1 3">Belongs to the TPP enzyme family.</text>
</comment>
<dbReference type="InterPro" id="IPR012001">
    <property type="entry name" value="Thiamin_PyroP_enz_TPP-bd_dom"/>
</dbReference>
<accession>A0A917VU10</accession>
<dbReference type="PROSITE" id="PS00187">
    <property type="entry name" value="TPP_ENZYMES"/>
    <property type="match status" value="1"/>
</dbReference>
<dbReference type="SUPFAM" id="SSF52518">
    <property type="entry name" value="Thiamin diphosphate-binding fold (THDP-binding)"/>
    <property type="match status" value="2"/>
</dbReference>
<organism evidence="7 8">
    <name type="scientific">Sphaerisporangium melleum</name>
    <dbReference type="NCBI Taxonomy" id="321316"/>
    <lineage>
        <taxon>Bacteria</taxon>
        <taxon>Bacillati</taxon>
        <taxon>Actinomycetota</taxon>
        <taxon>Actinomycetes</taxon>
        <taxon>Streptosporangiales</taxon>
        <taxon>Streptosporangiaceae</taxon>
        <taxon>Sphaerisporangium</taxon>
    </lineage>
</organism>
<dbReference type="GO" id="GO:0030976">
    <property type="term" value="F:thiamine pyrophosphate binding"/>
    <property type="evidence" value="ECO:0007669"/>
    <property type="project" value="InterPro"/>
</dbReference>
<keyword evidence="7" id="KW-0670">Pyruvate</keyword>
<evidence type="ECO:0000259" key="5">
    <source>
        <dbReference type="Pfam" id="PF02775"/>
    </source>
</evidence>
<evidence type="ECO:0000259" key="6">
    <source>
        <dbReference type="Pfam" id="PF02776"/>
    </source>
</evidence>
<comment type="caution">
    <text evidence="7">The sequence shown here is derived from an EMBL/GenBank/DDBJ whole genome shotgun (WGS) entry which is preliminary data.</text>
</comment>
<feature type="domain" description="Thiamine pyrophosphate enzyme N-terminal TPP-binding" evidence="6">
    <location>
        <begin position="29"/>
        <end position="140"/>
    </location>
</feature>